<dbReference type="PANTHER" id="PTHR33238">
    <property type="entry name" value="IRON (METAL) DEPENDENT REPRESSOR, DTXR FAMILY"/>
    <property type="match status" value="1"/>
</dbReference>
<evidence type="ECO:0000256" key="2">
    <source>
        <dbReference type="ARBA" id="ARBA00023015"/>
    </source>
</evidence>
<dbReference type="EMBL" id="AP027742">
    <property type="protein sequence ID" value="BDZ77012.1"/>
    <property type="molecule type" value="Genomic_DNA"/>
</dbReference>
<reference evidence="7" key="1">
    <citation type="journal article" date="2023" name="Int. J. Syst. Evol. Microbiol.">
        <title>Claveliimonas bilis gen. nov., sp. nov., deoxycholic acid-producing bacteria isolated from human faeces, and reclassification of Sellimonas monacensis Zenner et al. 2021 as Claveliimonas monacensis comb. nov.</title>
        <authorList>
            <person name="Hisatomi A."/>
            <person name="Kastawa N.W.E.P.G."/>
            <person name="Song I."/>
            <person name="Ohkuma M."/>
            <person name="Fukiya S."/>
            <person name="Sakamoto M."/>
        </authorList>
    </citation>
    <scope>NUCLEOTIDE SEQUENCE [LARGE SCALE GENOMIC DNA]</scope>
    <source>
        <strain evidence="7">12BBH14</strain>
    </source>
</reference>
<accession>A0ABN6Z399</accession>
<dbReference type="SUPFAM" id="SSF47979">
    <property type="entry name" value="Iron-dependent repressor protein, dimerization domain"/>
    <property type="match status" value="1"/>
</dbReference>
<dbReference type="InterPro" id="IPR036421">
    <property type="entry name" value="Fe_dep_repressor_sf"/>
</dbReference>
<dbReference type="InterPro" id="IPR050536">
    <property type="entry name" value="DtxR_MntR_Metal-Reg"/>
</dbReference>
<organism evidence="6 7">
    <name type="scientific">Claveliimonas bilis</name>
    <dbReference type="NCBI Taxonomy" id="3028070"/>
    <lineage>
        <taxon>Bacteria</taxon>
        <taxon>Bacillati</taxon>
        <taxon>Bacillota</taxon>
        <taxon>Clostridia</taxon>
        <taxon>Lachnospirales</taxon>
        <taxon>Lachnospiraceae</taxon>
        <taxon>Claveliimonas</taxon>
    </lineage>
</organism>
<feature type="domain" description="HTH dtxR-type" evidence="5">
    <location>
        <begin position="1"/>
        <end position="64"/>
    </location>
</feature>
<keyword evidence="4" id="KW-0804">Transcription</keyword>
<dbReference type="SMART" id="SM00529">
    <property type="entry name" value="HTH_DTXR"/>
    <property type="match status" value="1"/>
</dbReference>
<evidence type="ECO:0000259" key="5">
    <source>
        <dbReference type="PROSITE" id="PS50944"/>
    </source>
</evidence>
<dbReference type="Pfam" id="PF01325">
    <property type="entry name" value="Fe_dep_repress"/>
    <property type="match status" value="1"/>
</dbReference>
<name>A0ABN6Z399_9FIRM</name>
<protein>
    <submittedName>
        <fullName evidence="6">DtxR family transcriptional regulator</fullName>
    </submittedName>
</protein>
<keyword evidence="7" id="KW-1185">Reference proteome</keyword>
<evidence type="ECO:0000256" key="3">
    <source>
        <dbReference type="ARBA" id="ARBA00023125"/>
    </source>
</evidence>
<dbReference type="InterPro" id="IPR022689">
    <property type="entry name" value="Iron_dep_repressor"/>
</dbReference>
<evidence type="ECO:0000313" key="7">
    <source>
        <dbReference type="Proteomes" id="UP001305815"/>
    </source>
</evidence>
<dbReference type="InterPro" id="IPR036388">
    <property type="entry name" value="WH-like_DNA-bd_sf"/>
</dbReference>
<gene>
    <name evidence="6" type="ORF">Lac1_11950</name>
</gene>
<dbReference type="SUPFAM" id="SSF46785">
    <property type="entry name" value="Winged helix' DNA-binding domain"/>
    <property type="match status" value="1"/>
</dbReference>
<dbReference type="Gene3D" id="1.10.60.10">
    <property type="entry name" value="Iron dependent repressor, metal binding and dimerisation domain"/>
    <property type="match status" value="1"/>
</dbReference>
<comment type="similarity">
    <text evidence="1">Belongs to the DtxR/MntR family.</text>
</comment>
<evidence type="ECO:0000256" key="1">
    <source>
        <dbReference type="ARBA" id="ARBA00007871"/>
    </source>
</evidence>
<evidence type="ECO:0000313" key="6">
    <source>
        <dbReference type="EMBL" id="BDZ77012.1"/>
    </source>
</evidence>
<dbReference type="RefSeq" id="WP_230106605.1">
    <property type="nucleotide sequence ID" value="NZ_AP024845.1"/>
</dbReference>
<dbReference type="PROSITE" id="PS50944">
    <property type="entry name" value="HTH_DTXR"/>
    <property type="match status" value="1"/>
</dbReference>
<dbReference type="InterPro" id="IPR036390">
    <property type="entry name" value="WH_DNA-bd_sf"/>
</dbReference>
<dbReference type="Gene3D" id="1.10.10.10">
    <property type="entry name" value="Winged helix-like DNA-binding domain superfamily/Winged helix DNA-binding domain"/>
    <property type="match status" value="1"/>
</dbReference>
<evidence type="ECO:0000256" key="4">
    <source>
        <dbReference type="ARBA" id="ARBA00023163"/>
    </source>
</evidence>
<sequence length="119" mass="13405">MNINESAENYLETILILSKSHPVVRSVDVATELDFKKSSVSVAMKKLRESNHIQVSPEGYITLTPSGREIAECIYERHQLISSWLIRLGVDPKVAVADACRMEHVISAESFEAIKRHIE</sequence>
<keyword evidence="2" id="KW-0805">Transcription regulation</keyword>
<dbReference type="Proteomes" id="UP001305815">
    <property type="component" value="Chromosome"/>
</dbReference>
<dbReference type="Pfam" id="PF02742">
    <property type="entry name" value="Fe_dep_repr_C"/>
    <property type="match status" value="1"/>
</dbReference>
<dbReference type="InterPro" id="IPR001367">
    <property type="entry name" value="Fe_dep_repressor"/>
</dbReference>
<dbReference type="PANTHER" id="PTHR33238:SF7">
    <property type="entry name" value="IRON-DEPENDENT TRANSCRIPTIONAL REGULATOR"/>
    <property type="match status" value="1"/>
</dbReference>
<keyword evidence="3" id="KW-0238">DNA-binding</keyword>
<dbReference type="InterPro" id="IPR022687">
    <property type="entry name" value="HTH_DTXR"/>
</dbReference>
<proteinExistence type="inferred from homology"/>